<dbReference type="RefSeq" id="WP_050354480.1">
    <property type="nucleotide sequence ID" value="NZ_LGSS01000003.1"/>
</dbReference>
<feature type="region of interest" description="Disordered" evidence="1">
    <location>
        <begin position="227"/>
        <end position="272"/>
    </location>
</feature>
<sequence length="272" mass="30324">MEDTNINLPTDDFSHSSGSFNNNFLVFIPVLLFASNFNKNNTRTRSNTLNGSKKNNILAISDMINKISKSISIENVNDSIGTLKKIGPYFPEPIVEKLNSFIFTYEKMNKVVDLINFVSETTPSNPIVSSQSLSSKDRFNSILLTLKDDIPEEKIKNIKPLVNIVANFDKYKGMLGAVTTLFDSSKSKGNSLDGMIDMIKPMLGDNAETADKMKDMMQMVEILSALSSSDDNDNDNNNNNENDNSKNTNVDNDSENTNIDDDFENIDSLDKE</sequence>
<protein>
    <submittedName>
        <fullName evidence="3">Uncharacterized protein</fullName>
    </submittedName>
</protein>
<keyword evidence="4" id="KW-1185">Reference proteome</keyword>
<gene>
    <name evidence="3" type="ORF">CLPU_3c02800</name>
</gene>
<comment type="caution">
    <text evidence="3">The sequence shown here is derived from an EMBL/GenBank/DDBJ whole genome shotgun (WGS) entry which is preliminary data.</text>
</comment>
<evidence type="ECO:0000256" key="2">
    <source>
        <dbReference type="SAM" id="Phobius"/>
    </source>
</evidence>
<keyword evidence="2" id="KW-0812">Transmembrane</keyword>
<dbReference type="STRING" id="1503.CLPU_3c02800"/>
<feature type="compositionally biased region" description="Acidic residues" evidence="1">
    <location>
        <begin position="252"/>
        <end position="272"/>
    </location>
</feature>
<evidence type="ECO:0000256" key="1">
    <source>
        <dbReference type="SAM" id="MobiDB-lite"/>
    </source>
</evidence>
<feature type="transmembrane region" description="Helical" evidence="2">
    <location>
        <begin position="20"/>
        <end position="37"/>
    </location>
</feature>
<dbReference type="AlphaFoldDB" id="A0A0L0WDK6"/>
<accession>A0A0L0WDK6</accession>
<organism evidence="3 4">
    <name type="scientific">Gottschalkia purinilytica</name>
    <name type="common">Clostridium purinilyticum</name>
    <dbReference type="NCBI Taxonomy" id="1503"/>
    <lineage>
        <taxon>Bacteria</taxon>
        <taxon>Bacillati</taxon>
        <taxon>Bacillota</taxon>
        <taxon>Tissierellia</taxon>
        <taxon>Tissierellales</taxon>
        <taxon>Gottschalkiaceae</taxon>
        <taxon>Gottschalkia</taxon>
    </lineage>
</organism>
<feature type="compositionally biased region" description="Low complexity" evidence="1">
    <location>
        <begin position="235"/>
        <end position="251"/>
    </location>
</feature>
<keyword evidence="2" id="KW-1133">Transmembrane helix</keyword>
<keyword evidence="2" id="KW-0472">Membrane</keyword>
<proteinExistence type="predicted"/>
<dbReference type="OrthoDB" id="1707406at2"/>
<name>A0A0L0WDK6_GOTPU</name>
<evidence type="ECO:0000313" key="3">
    <source>
        <dbReference type="EMBL" id="KNF09500.1"/>
    </source>
</evidence>
<dbReference type="Proteomes" id="UP000037267">
    <property type="component" value="Unassembled WGS sequence"/>
</dbReference>
<reference evidence="4" key="1">
    <citation type="submission" date="2015-07" db="EMBL/GenBank/DDBJ databases">
        <title>Draft genome sequence of the purine-degrading Gottschalkia purinilyticum DSM 1384 (formerly Clostridium purinilyticum).</title>
        <authorList>
            <person name="Poehlein A."/>
            <person name="Schiel-Bengelsdorf B."/>
            <person name="Bengelsdorf F.R."/>
            <person name="Daniel R."/>
            <person name="Duerre P."/>
        </authorList>
    </citation>
    <scope>NUCLEOTIDE SEQUENCE [LARGE SCALE GENOMIC DNA]</scope>
    <source>
        <strain evidence="4">DSM 1384</strain>
    </source>
</reference>
<evidence type="ECO:0000313" key="4">
    <source>
        <dbReference type="Proteomes" id="UP000037267"/>
    </source>
</evidence>
<dbReference type="EMBL" id="LGSS01000003">
    <property type="protein sequence ID" value="KNF09500.1"/>
    <property type="molecule type" value="Genomic_DNA"/>
</dbReference>